<dbReference type="PANTHER" id="PTHR34351">
    <property type="entry name" value="SLR1927 PROTEIN-RELATED"/>
    <property type="match status" value="1"/>
</dbReference>
<gene>
    <name evidence="3" type="ORF">GH723_00090</name>
</gene>
<feature type="domain" description="DUF58" evidence="2">
    <location>
        <begin position="199"/>
        <end position="239"/>
    </location>
</feature>
<evidence type="ECO:0000313" key="4">
    <source>
        <dbReference type="Proteomes" id="UP000334019"/>
    </source>
</evidence>
<evidence type="ECO:0000313" key="3">
    <source>
        <dbReference type="EMBL" id="QGG93635.1"/>
    </source>
</evidence>
<dbReference type="KEGG" id="atq:GH723_00090"/>
<keyword evidence="1" id="KW-0472">Membrane</keyword>
<organism evidence="3 4">
    <name type="scientific">Actinomarinicola tropica</name>
    <dbReference type="NCBI Taxonomy" id="2789776"/>
    <lineage>
        <taxon>Bacteria</taxon>
        <taxon>Bacillati</taxon>
        <taxon>Actinomycetota</taxon>
        <taxon>Acidimicrobiia</taxon>
        <taxon>Acidimicrobiales</taxon>
        <taxon>Iamiaceae</taxon>
        <taxon>Actinomarinicola</taxon>
    </lineage>
</organism>
<keyword evidence="4" id="KW-1185">Reference proteome</keyword>
<keyword evidence="1" id="KW-0812">Transmembrane</keyword>
<dbReference type="RefSeq" id="WP_153757742.1">
    <property type="nucleotide sequence ID" value="NZ_CP045851.1"/>
</dbReference>
<keyword evidence="1" id="KW-1133">Transmembrane helix</keyword>
<feature type="transmembrane region" description="Helical" evidence="1">
    <location>
        <begin position="39"/>
        <end position="61"/>
    </location>
</feature>
<dbReference type="AlphaFoldDB" id="A0A5Q2RKA2"/>
<reference evidence="3 4" key="1">
    <citation type="submission" date="2019-11" db="EMBL/GenBank/DDBJ databases">
        <authorList>
            <person name="He Y."/>
        </authorList>
    </citation>
    <scope>NUCLEOTIDE SEQUENCE [LARGE SCALE GENOMIC DNA]</scope>
    <source>
        <strain evidence="3 4">SCSIO 58843</strain>
    </source>
</reference>
<evidence type="ECO:0000259" key="2">
    <source>
        <dbReference type="Pfam" id="PF01882"/>
    </source>
</evidence>
<dbReference type="EMBL" id="CP045851">
    <property type="protein sequence ID" value="QGG93635.1"/>
    <property type="molecule type" value="Genomic_DNA"/>
</dbReference>
<proteinExistence type="predicted"/>
<accession>A0A5Q2RKA2</accession>
<dbReference type="InterPro" id="IPR002881">
    <property type="entry name" value="DUF58"/>
</dbReference>
<dbReference type="Proteomes" id="UP000334019">
    <property type="component" value="Chromosome"/>
</dbReference>
<name>A0A5Q2RKA2_9ACTN</name>
<sequence length="390" mass="41876">MTLLRRALAPITSLGWTIAAIGAVSWWVGARLGWEELLIIAGACLVALLLALLATVGRLALHIDVDVEPPRVVVGGDAVGRVRVVNPRGRLALGSRVEVPVGAGVAVFEVGALGAGERYEEPFVVPTHRRSIIPVGPARSIKGDALGIARREVVSGRQVDLYVHPRTTVLPSFSAGWIRDLEGRTTNDLSPSDVAFHTLREYVPGDDRRHIHWRTTARLGTLMVRQFVDTRRSHLGIVLSTDATDWIDDEEFELGVSVVGSLGRTALVDEQEVTVLSGSDALASQTPQSLLDALSGVEQVPDGLPLRELARRSLPAMRSVSVLALVVGSDVDPRFVRLACESYGSHVTVVALRCRVGAEASRRRIGNVSLVEVGRLDDLARVLALAGTGR</sequence>
<dbReference type="Pfam" id="PF01882">
    <property type="entry name" value="DUF58"/>
    <property type="match status" value="1"/>
</dbReference>
<protein>
    <submittedName>
        <fullName evidence="3">DUF58 domain-containing protein</fullName>
    </submittedName>
</protein>
<evidence type="ECO:0000256" key="1">
    <source>
        <dbReference type="SAM" id="Phobius"/>
    </source>
</evidence>
<feature type="transmembrane region" description="Helical" evidence="1">
    <location>
        <begin position="7"/>
        <end position="27"/>
    </location>
</feature>